<proteinExistence type="inferred from homology"/>
<evidence type="ECO:0000256" key="1">
    <source>
        <dbReference type="ARBA" id="ARBA00009042"/>
    </source>
</evidence>
<reference evidence="3" key="2">
    <citation type="submission" date="2023-05" db="EMBL/GenBank/DDBJ databases">
        <authorList>
            <consortium name="Lawrence Berkeley National Laboratory"/>
            <person name="Steindorff A."/>
            <person name="Hensen N."/>
            <person name="Bonometti L."/>
            <person name="Westerberg I."/>
            <person name="Brannstrom I.O."/>
            <person name="Guillou S."/>
            <person name="Cros-Aarteil S."/>
            <person name="Calhoun S."/>
            <person name="Haridas S."/>
            <person name="Kuo A."/>
            <person name="Mondo S."/>
            <person name="Pangilinan J."/>
            <person name="Riley R."/>
            <person name="Labutti K."/>
            <person name="Andreopoulos B."/>
            <person name="Lipzen A."/>
            <person name="Chen C."/>
            <person name="Yanf M."/>
            <person name="Daum C."/>
            <person name="Ng V."/>
            <person name="Clum A."/>
            <person name="Ohm R."/>
            <person name="Martin F."/>
            <person name="Silar P."/>
            <person name="Natvig D."/>
            <person name="Lalanne C."/>
            <person name="Gautier V."/>
            <person name="Ament-Velasquez S.L."/>
            <person name="Kruys A."/>
            <person name="Hutchinson M.I."/>
            <person name="Powell A.J."/>
            <person name="Barry K."/>
            <person name="Miller A.N."/>
            <person name="Grigoriev I.V."/>
            <person name="Debuchy R."/>
            <person name="Gladieux P."/>
            <person name="Thoren M.H."/>
            <person name="Johannesson H."/>
        </authorList>
    </citation>
    <scope>NUCLEOTIDE SEQUENCE</scope>
    <source>
        <strain evidence="3">CBS 757.83</strain>
    </source>
</reference>
<dbReference type="InterPro" id="IPR012475">
    <property type="entry name" value="Fungal_lectin"/>
</dbReference>
<dbReference type="AlphaFoldDB" id="A0AAN6QBN5"/>
<dbReference type="Gene3D" id="2.120.10.70">
    <property type="entry name" value="Fucose-specific lectin"/>
    <property type="match status" value="2"/>
</dbReference>
<reference evidence="3" key="1">
    <citation type="journal article" date="2023" name="Mol. Phylogenet. Evol.">
        <title>Genome-scale phylogeny and comparative genomics of the fungal order Sordariales.</title>
        <authorList>
            <person name="Hensen N."/>
            <person name="Bonometti L."/>
            <person name="Westerberg I."/>
            <person name="Brannstrom I.O."/>
            <person name="Guillou S."/>
            <person name="Cros-Aarteil S."/>
            <person name="Calhoun S."/>
            <person name="Haridas S."/>
            <person name="Kuo A."/>
            <person name="Mondo S."/>
            <person name="Pangilinan J."/>
            <person name="Riley R."/>
            <person name="LaButti K."/>
            <person name="Andreopoulos B."/>
            <person name="Lipzen A."/>
            <person name="Chen C."/>
            <person name="Yan M."/>
            <person name="Daum C."/>
            <person name="Ng V."/>
            <person name="Clum A."/>
            <person name="Steindorff A."/>
            <person name="Ohm R.A."/>
            <person name="Martin F."/>
            <person name="Silar P."/>
            <person name="Natvig D.O."/>
            <person name="Lalanne C."/>
            <person name="Gautier V."/>
            <person name="Ament-Velasquez S.L."/>
            <person name="Kruys A."/>
            <person name="Hutchinson M.I."/>
            <person name="Powell A.J."/>
            <person name="Barry K."/>
            <person name="Miller A.N."/>
            <person name="Grigoriev I.V."/>
            <person name="Debuchy R."/>
            <person name="Gladieux P."/>
            <person name="Hiltunen Thoren M."/>
            <person name="Johannesson H."/>
        </authorList>
    </citation>
    <scope>NUCLEOTIDE SEQUENCE</scope>
    <source>
        <strain evidence="3">CBS 757.83</strain>
    </source>
</reference>
<accession>A0AAN6QBN5</accession>
<dbReference type="EMBL" id="MU863627">
    <property type="protein sequence ID" value="KAK4104272.1"/>
    <property type="molecule type" value="Genomic_DNA"/>
</dbReference>
<evidence type="ECO:0008006" key="5">
    <source>
        <dbReference type="Google" id="ProtNLM"/>
    </source>
</evidence>
<evidence type="ECO:0000256" key="2">
    <source>
        <dbReference type="SAM" id="MobiDB-lite"/>
    </source>
</evidence>
<dbReference type="Pfam" id="PF07938">
    <property type="entry name" value="Fungal_lectin"/>
    <property type="match status" value="1"/>
</dbReference>
<keyword evidence="4" id="KW-1185">Reference proteome</keyword>
<feature type="region of interest" description="Disordered" evidence="2">
    <location>
        <begin position="469"/>
        <end position="551"/>
    </location>
</feature>
<gene>
    <name evidence="3" type="ORF">N658DRAFT_420143</name>
</gene>
<comment type="caution">
    <text evidence="3">The sequence shown here is derived from an EMBL/GenBank/DDBJ whole genome shotgun (WGS) entry which is preliminary data.</text>
</comment>
<dbReference type="Proteomes" id="UP001305647">
    <property type="component" value="Unassembled WGS sequence"/>
</dbReference>
<dbReference type="SUPFAM" id="SSF89372">
    <property type="entry name" value="Fucose-specific lectin"/>
    <property type="match status" value="1"/>
</dbReference>
<sequence length="551" mass="59861">MATTVTETVPPHATNGVAAANGSPVVAKLQAAAAAAAAPTVHATTVSNIVVPAVHGAADAAADIPYTTFHLAGCSFVHPEGRPSNIRQCCAPKPAPTPGAPPKEQLIRLYHSEPSHFSYNRGCDVIRESRYSTAKGWHAPAADDLVADDVAPGSAIASMGWWSAPEVYETRVYYIDKNGYLRERWNRTSFKPEVHDTFDTALPAPSKLVPPHPGWSQTTLRHYGTYPANDADHSFVEVKPSAGSKIAAVRSEDGSLSVYYQTDDNAVCRLLTDTTGRWNGSVYNVLGSTQAKKGSPLTVVTGGWNEMRLFYVTPKETLAGTCLYDAGQWTPSTPTVSMPAYKLLPSAMLSAVAWNYASAFFEIRIFSTDDKNDLYEYHFDRHNGGWAPAPVNINKAPTPALSPASGTRMPLSAVVAVIVDDEWKTKVFFHPRRTIAEWDVCSKSTAFNGIPKVSAGAAARRQIEEETRAKIKAEQGKKTHDADEAKKKHDADEAKKKHDADEAKKKHDADEAKKKHDADEAKKHHPLPHKVVSTYLPRLPAPPPPFGAFLD</sequence>
<feature type="compositionally biased region" description="Basic and acidic residues" evidence="2">
    <location>
        <begin position="469"/>
        <end position="522"/>
    </location>
</feature>
<organism evidence="3 4">
    <name type="scientific">Parathielavia hyrcaniae</name>
    <dbReference type="NCBI Taxonomy" id="113614"/>
    <lineage>
        <taxon>Eukaryota</taxon>
        <taxon>Fungi</taxon>
        <taxon>Dikarya</taxon>
        <taxon>Ascomycota</taxon>
        <taxon>Pezizomycotina</taxon>
        <taxon>Sordariomycetes</taxon>
        <taxon>Sordariomycetidae</taxon>
        <taxon>Sordariales</taxon>
        <taxon>Chaetomiaceae</taxon>
        <taxon>Parathielavia</taxon>
    </lineage>
</organism>
<evidence type="ECO:0000313" key="3">
    <source>
        <dbReference type="EMBL" id="KAK4104272.1"/>
    </source>
</evidence>
<evidence type="ECO:0000313" key="4">
    <source>
        <dbReference type="Proteomes" id="UP001305647"/>
    </source>
</evidence>
<comment type="similarity">
    <text evidence="1">Belongs to the fungal fucose-specific lectin family.</text>
</comment>
<feature type="compositionally biased region" description="Pro residues" evidence="2">
    <location>
        <begin position="539"/>
        <end position="551"/>
    </location>
</feature>
<protein>
    <recommendedName>
        <fullName evidence="5">Fucose-specific lectin</fullName>
    </recommendedName>
</protein>
<name>A0AAN6QBN5_9PEZI</name>